<keyword evidence="4 8" id="KW-0732">Signal</keyword>
<evidence type="ECO:0000256" key="4">
    <source>
        <dbReference type="ARBA" id="ARBA00022729"/>
    </source>
</evidence>
<keyword evidence="6" id="KW-0443">Lipid metabolism</keyword>
<evidence type="ECO:0000256" key="6">
    <source>
        <dbReference type="ARBA" id="ARBA00023098"/>
    </source>
</evidence>
<organism evidence="10 11">
    <name type="scientific">[Torrubiella] hemipterigena</name>
    <dbReference type="NCBI Taxonomy" id="1531966"/>
    <lineage>
        <taxon>Eukaryota</taxon>
        <taxon>Fungi</taxon>
        <taxon>Dikarya</taxon>
        <taxon>Ascomycota</taxon>
        <taxon>Pezizomycotina</taxon>
        <taxon>Sordariomycetes</taxon>
        <taxon>Hypocreomycetidae</taxon>
        <taxon>Hypocreales</taxon>
        <taxon>Clavicipitaceae</taxon>
        <taxon>Clavicipitaceae incertae sedis</taxon>
        <taxon>'Torrubiella' clade</taxon>
    </lineage>
</organism>
<dbReference type="HOGENOM" id="CLU_006586_10_6_1"/>
<evidence type="ECO:0000259" key="9">
    <source>
        <dbReference type="Pfam" id="PF00135"/>
    </source>
</evidence>
<reference evidence="10 11" key="1">
    <citation type="journal article" date="2015" name="Genome Announc.">
        <title>Draft Genome Sequence and Gene Annotation of the Entomopathogenic Fungus Verticillium hemipterigenum.</title>
        <authorList>
            <person name="Horn F."/>
            <person name="Habel A."/>
            <person name="Scharf D.H."/>
            <person name="Dworschak J."/>
            <person name="Brakhage A.A."/>
            <person name="Guthke R."/>
            <person name="Hertweck C."/>
            <person name="Linde J."/>
        </authorList>
    </citation>
    <scope>NUCLEOTIDE SEQUENCE [LARGE SCALE GENOMIC DNA]</scope>
</reference>
<dbReference type="Proteomes" id="UP000039046">
    <property type="component" value="Unassembled WGS sequence"/>
</dbReference>
<dbReference type="InterPro" id="IPR029058">
    <property type="entry name" value="AB_hydrolase_fold"/>
</dbReference>
<dbReference type="SUPFAM" id="SSF53474">
    <property type="entry name" value="alpha/beta-Hydrolases"/>
    <property type="match status" value="1"/>
</dbReference>
<evidence type="ECO:0000313" key="11">
    <source>
        <dbReference type="Proteomes" id="UP000039046"/>
    </source>
</evidence>
<feature type="signal peptide" evidence="8">
    <location>
        <begin position="1"/>
        <end position="18"/>
    </location>
</feature>
<evidence type="ECO:0000256" key="1">
    <source>
        <dbReference type="ARBA" id="ARBA00004613"/>
    </source>
</evidence>
<evidence type="ECO:0000313" key="10">
    <source>
        <dbReference type="EMBL" id="CEJ89675.1"/>
    </source>
</evidence>
<dbReference type="Gene3D" id="3.40.50.1820">
    <property type="entry name" value="alpha/beta hydrolase"/>
    <property type="match status" value="1"/>
</dbReference>
<dbReference type="EC" id="3.1.1.-" evidence="8"/>
<dbReference type="InterPro" id="IPR019826">
    <property type="entry name" value="Carboxylesterase_B_AS"/>
</dbReference>
<dbReference type="GO" id="GO:0016787">
    <property type="term" value="F:hydrolase activity"/>
    <property type="evidence" value="ECO:0007669"/>
    <property type="project" value="UniProtKB-KW"/>
</dbReference>
<dbReference type="InterPro" id="IPR050309">
    <property type="entry name" value="Type-B_Carboxylest/Lipase"/>
</dbReference>
<protein>
    <recommendedName>
        <fullName evidence="8">Carboxylic ester hydrolase</fullName>
        <ecNumber evidence="8">3.1.1.-</ecNumber>
    </recommendedName>
</protein>
<dbReference type="GO" id="GO:0006629">
    <property type="term" value="P:lipid metabolic process"/>
    <property type="evidence" value="ECO:0007669"/>
    <property type="project" value="UniProtKB-KW"/>
</dbReference>
<dbReference type="PANTHER" id="PTHR11559">
    <property type="entry name" value="CARBOXYLESTERASE"/>
    <property type="match status" value="1"/>
</dbReference>
<dbReference type="PROSITE" id="PS00122">
    <property type="entry name" value="CARBOXYLESTERASE_B_1"/>
    <property type="match status" value="1"/>
</dbReference>
<dbReference type="GO" id="GO:0005576">
    <property type="term" value="C:extracellular region"/>
    <property type="evidence" value="ECO:0007669"/>
    <property type="project" value="UniProtKB-SubCell"/>
</dbReference>
<evidence type="ECO:0000256" key="2">
    <source>
        <dbReference type="ARBA" id="ARBA00005964"/>
    </source>
</evidence>
<accession>A0A0A1TGW8</accession>
<dbReference type="STRING" id="1531966.A0A0A1TGW8"/>
<evidence type="ECO:0000256" key="7">
    <source>
        <dbReference type="ARBA" id="ARBA00023180"/>
    </source>
</evidence>
<dbReference type="OrthoDB" id="408631at2759"/>
<keyword evidence="5 8" id="KW-0378">Hydrolase</keyword>
<evidence type="ECO:0000256" key="5">
    <source>
        <dbReference type="ARBA" id="ARBA00022801"/>
    </source>
</evidence>
<dbReference type="Pfam" id="PF00135">
    <property type="entry name" value="COesterase"/>
    <property type="match status" value="1"/>
</dbReference>
<feature type="chain" id="PRO_5005108875" description="Carboxylic ester hydrolase" evidence="8">
    <location>
        <begin position="19"/>
        <end position="556"/>
    </location>
</feature>
<dbReference type="ESTHER" id="9hypo-a0a0a1tgw8">
    <property type="family name" value="Fungal_carboxylesterase_lipase"/>
</dbReference>
<sequence length="556" mass="60296">MNLSSALTLCLAVVTAAGRDVNTTVIFPGGSVVGKSASGIETFAAIPYAEPPVGNLRLRLPRRLSAKLDHHDGTGTAPACPQMSTPEEAKRVMGKFLPPGYLSVLTGITGQEDCLTVTVQRPAGTTAADRLPVLFWIYGGGFEIGATSGYDASGLLTTAVSQNQSFVFVAVNYRVAGFGFLAGKQIAQDGSANIGLMDQRMGLQWVSDNIQAFGGDPSRVTIWGQSAGAISVFDQMALFGGNAKYKGRSLFQGAIMDSGSIIPTGPADGEQAQLVYDNVVRAAGCEGAPDSLRCLREVPYEKFYKAMDSQPNIFSYNSLALSYLPRPDGVILPDSPHVLAREGRYHAVPYIITDQEDEGTLFSPFQSNVTNTADLVQYLGDVFYSHAPKDALEELVCSYPDNPAAGSPFRTGQANEFYPGFKRMAAMLGDLAFTLMRRMTLEITSDVHPEVPSWSSLASYAYGVPNLGSSHLSDPAIFWGPPSNETLIANSRTYYLNFLHNQDPNDGVMLSSTWPRWSDCKELMWFESRNSTNLLSDDFRHESSQIIRKNLDVLTF</sequence>
<evidence type="ECO:0000256" key="3">
    <source>
        <dbReference type="ARBA" id="ARBA00022525"/>
    </source>
</evidence>
<dbReference type="FunFam" id="3.40.50.1820:FF:000213">
    <property type="entry name" value="Carboxylic ester hydrolase"/>
    <property type="match status" value="1"/>
</dbReference>
<keyword evidence="11" id="KW-1185">Reference proteome</keyword>
<evidence type="ECO:0000256" key="8">
    <source>
        <dbReference type="RuleBase" id="RU361235"/>
    </source>
</evidence>
<dbReference type="EMBL" id="CDHN01000003">
    <property type="protein sequence ID" value="CEJ89675.1"/>
    <property type="molecule type" value="Genomic_DNA"/>
</dbReference>
<dbReference type="AlphaFoldDB" id="A0A0A1TGW8"/>
<feature type="domain" description="Carboxylesterase type B" evidence="9">
    <location>
        <begin position="25"/>
        <end position="517"/>
    </location>
</feature>
<gene>
    <name evidence="10" type="ORF">VHEMI05502</name>
</gene>
<dbReference type="InterPro" id="IPR002018">
    <property type="entry name" value="CarbesteraseB"/>
</dbReference>
<keyword evidence="7" id="KW-0325">Glycoprotein</keyword>
<comment type="subcellular location">
    <subcellularLocation>
        <location evidence="1">Secreted</location>
    </subcellularLocation>
</comment>
<name>A0A0A1TGW8_9HYPO</name>
<comment type="similarity">
    <text evidence="2 8">Belongs to the type-B carboxylesterase/lipase family.</text>
</comment>
<proteinExistence type="inferred from homology"/>
<keyword evidence="3" id="KW-0964">Secreted</keyword>